<dbReference type="SMART" id="SM00166">
    <property type="entry name" value="UBX"/>
    <property type="match status" value="1"/>
</dbReference>
<protein>
    <recommendedName>
        <fullName evidence="5">C2H2-type domain-containing protein</fullName>
    </recommendedName>
</protein>
<evidence type="ECO:0000256" key="1">
    <source>
        <dbReference type="ARBA" id="ARBA00004496"/>
    </source>
</evidence>
<proteinExistence type="predicted"/>
<dbReference type="InterPro" id="IPR001012">
    <property type="entry name" value="UBX_dom"/>
</dbReference>
<feature type="region of interest" description="Disordered" evidence="4">
    <location>
        <begin position="95"/>
        <end position="120"/>
    </location>
</feature>
<dbReference type="EMBL" id="KV441393">
    <property type="protein sequence ID" value="OAF59639.1"/>
    <property type="molecule type" value="Genomic_DNA"/>
</dbReference>
<dbReference type="GO" id="GO:0005737">
    <property type="term" value="C:cytoplasm"/>
    <property type="evidence" value="ECO:0007669"/>
    <property type="project" value="UniProtKB-SubCell"/>
</dbReference>
<dbReference type="GO" id="GO:0031397">
    <property type="term" value="P:negative regulation of protein ubiquitination"/>
    <property type="evidence" value="ECO:0007669"/>
    <property type="project" value="TreeGrafter"/>
</dbReference>
<dbReference type="Gene3D" id="1.10.8.10">
    <property type="entry name" value="DNA helicase RuvA subunit, C-terminal domain"/>
    <property type="match status" value="1"/>
</dbReference>
<organism evidence="6">
    <name type="scientific">Pseudogymnoascus destructans</name>
    <dbReference type="NCBI Taxonomy" id="655981"/>
    <lineage>
        <taxon>Eukaryota</taxon>
        <taxon>Fungi</taxon>
        <taxon>Dikarya</taxon>
        <taxon>Ascomycota</taxon>
        <taxon>Pezizomycotina</taxon>
        <taxon>Leotiomycetes</taxon>
        <taxon>Thelebolales</taxon>
        <taxon>Thelebolaceae</taxon>
        <taxon>Pseudogymnoascus</taxon>
    </lineage>
</organism>
<dbReference type="InterPro" id="IPR009060">
    <property type="entry name" value="UBA-like_sf"/>
</dbReference>
<feature type="region of interest" description="Disordered" evidence="4">
    <location>
        <begin position="208"/>
        <end position="227"/>
    </location>
</feature>
<dbReference type="InterPro" id="IPR013087">
    <property type="entry name" value="Znf_C2H2_type"/>
</dbReference>
<dbReference type="Pfam" id="PF00789">
    <property type="entry name" value="UBX"/>
    <property type="match status" value="1"/>
</dbReference>
<dbReference type="GO" id="GO:0032435">
    <property type="term" value="P:negative regulation of proteasomal ubiquitin-dependent protein catabolic process"/>
    <property type="evidence" value="ECO:0007669"/>
    <property type="project" value="TreeGrafter"/>
</dbReference>
<evidence type="ECO:0000313" key="6">
    <source>
        <dbReference type="EMBL" id="OAF59639.1"/>
    </source>
</evidence>
<feature type="domain" description="C2H2-type" evidence="5">
    <location>
        <begin position="81"/>
        <end position="103"/>
    </location>
</feature>
<dbReference type="InterPro" id="IPR029071">
    <property type="entry name" value="Ubiquitin-like_domsf"/>
</dbReference>
<gene>
    <name evidence="6" type="ORF">VC83_03724</name>
</gene>
<name>A0A177ABZ8_9PEZI</name>
<dbReference type="SUPFAM" id="SSF46934">
    <property type="entry name" value="UBA-like"/>
    <property type="match status" value="1"/>
</dbReference>
<dbReference type="PANTHER" id="PTHR46340">
    <property type="entry name" value="UBX DOMAIN-CONTAINING PROTEIN 1"/>
    <property type="match status" value="1"/>
</dbReference>
<dbReference type="GO" id="GO:1903094">
    <property type="term" value="P:negative regulation of protein K48-linked deubiquitination"/>
    <property type="evidence" value="ECO:0007669"/>
    <property type="project" value="TreeGrafter"/>
</dbReference>
<feature type="compositionally biased region" description="Basic and acidic residues" evidence="4">
    <location>
        <begin position="141"/>
        <end position="182"/>
    </location>
</feature>
<comment type="subcellular location">
    <subcellularLocation>
        <location evidence="1">Cytoplasm</location>
    </subcellularLocation>
</comment>
<sequence>MASSDLDVLVDMGFDKERADMAVKKTGGLQGALQWLEDNQDKSLEDIKAAAASKKADAAIEDANEEPPALQEGEVARSLICNGCEKRFRSTAQAEFHASKTEHQDFAESTEEIKPLTEEEKKARLDELRTALATKRAKQSAIDKEEAKRNEKIRMKSTREVQDAKEELAKKEQIKEASAKRKEKLNDIAAKKRIQEKIAADKEERRIKAEKAKAEREGRAPPVDPPVTAAQAVPVVKQPTANHTEARLRLQTAKGNIQKTFAAETTLFEVAEAILVENGTAVSSFTQNFPKKTYTTEDFGMTLKEVGQVPSGVLIVK</sequence>
<dbReference type="PANTHER" id="PTHR46340:SF1">
    <property type="entry name" value="UBX DOMAIN-CONTAINING PROTEIN 1"/>
    <property type="match status" value="1"/>
</dbReference>
<dbReference type="VEuPathDB" id="FungiDB:GMDG_02697"/>
<keyword evidence="3" id="KW-0175">Coiled coil</keyword>
<evidence type="ECO:0000259" key="5">
    <source>
        <dbReference type="PROSITE" id="PS00028"/>
    </source>
</evidence>
<dbReference type="SUPFAM" id="SSF54236">
    <property type="entry name" value="Ubiquitin-like"/>
    <property type="match status" value="1"/>
</dbReference>
<dbReference type="Proteomes" id="UP000077154">
    <property type="component" value="Unassembled WGS sequence"/>
</dbReference>
<evidence type="ECO:0000256" key="3">
    <source>
        <dbReference type="ARBA" id="ARBA00023054"/>
    </source>
</evidence>
<dbReference type="OrthoDB" id="10254930at2759"/>
<evidence type="ECO:0000256" key="4">
    <source>
        <dbReference type="SAM" id="MobiDB-lite"/>
    </source>
</evidence>
<dbReference type="AlphaFoldDB" id="A0A177ABZ8"/>
<feature type="compositionally biased region" description="Basic and acidic residues" evidence="4">
    <location>
        <begin position="97"/>
        <end position="120"/>
    </location>
</feature>
<evidence type="ECO:0000256" key="2">
    <source>
        <dbReference type="ARBA" id="ARBA00022490"/>
    </source>
</evidence>
<dbReference type="Gene3D" id="3.10.20.90">
    <property type="entry name" value="Phosphatidylinositol 3-kinase Catalytic Subunit, Chain A, domain 1"/>
    <property type="match status" value="1"/>
</dbReference>
<feature type="compositionally biased region" description="Basic and acidic residues" evidence="4">
    <location>
        <begin position="208"/>
        <end position="219"/>
    </location>
</feature>
<dbReference type="RefSeq" id="XP_024324922.1">
    <property type="nucleotide sequence ID" value="XM_024467367.1"/>
</dbReference>
<dbReference type="GO" id="GO:0036435">
    <property type="term" value="F:K48-linked polyubiquitin modification-dependent protein binding"/>
    <property type="evidence" value="ECO:0007669"/>
    <property type="project" value="TreeGrafter"/>
</dbReference>
<dbReference type="GO" id="GO:0005634">
    <property type="term" value="C:nucleus"/>
    <property type="evidence" value="ECO:0007669"/>
    <property type="project" value="TreeGrafter"/>
</dbReference>
<accession>A0A177ABZ8</accession>
<feature type="region of interest" description="Disordered" evidence="4">
    <location>
        <begin position="136"/>
        <end position="182"/>
    </location>
</feature>
<reference evidence="6" key="1">
    <citation type="submission" date="2016-03" db="EMBL/GenBank/DDBJ databases">
        <title>Updated assembly of Pseudogymnoascus destructans, the fungus causing white-nose syndrome of bats.</title>
        <authorList>
            <person name="Palmer J.M."/>
            <person name="Drees K.P."/>
            <person name="Foster J.T."/>
            <person name="Lindner D.L."/>
        </authorList>
    </citation>
    <scope>NUCLEOTIDE SEQUENCE [LARGE SCALE GENOMIC DNA]</scope>
    <source>
        <strain evidence="6">20631-21</strain>
    </source>
</reference>
<dbReference type="PROSITE" id="PS00028">
    <property type="entry name" value="ZINC_FINGER_C2H2_1"/>
    <property type="match status" value="1"/>
</dbReference>
<dbReference type="eggNOG" id="KOG2689">
    <property type="taxonomic scope" value="Eukaryota"/>
</dbReference>
<dbReference type="GeneID" id="36286798"/>
<keyword evidence="2" id="KW-0963">Cytoplasm</keyword>